<reference evidence="2" key="1">
    <citation type="journal article" date="2019" name="Int. J. Syst. Evol. Microbiol.">
        <title>The Global Catalogue of Microorganisms (GCM) 10K type strain sequencing project: providing services to taxonomists for standard genome sequencing and annotation.</title>
        <authorList>
            <consortium name="The Broad Institute Genomics Platform"/>
            <consortium name="The Broad Institute Genome Sequencing Center for Infectious Disease"/>
            <person name="Wu L."/>
            <person name="Ma J."/>
        </authorList>
    </citation>
    <scope>NUCLEOTIDE SEQUENCE [LARGE SCALE GENOMIC DNA]</scope>
    <source>
        <strain evidence="2">CGMCC 1.15419</strain>
    </source>
</reference>
<evidence type="ECO:0000313" key="2">
    <source>
        <dbReference type="Proteomes" id="UP000640509"/>
    </source>
</evidence>
<proteinExistence type="predicted"/>
<evidence type="ECO:0000313" key="1">
    <source>
        <dbReference type="EMBL" id="GGF65960.1"/>
    </source>
</evidence>
<gene>
    <name evidence="1" type="ORF">GCM10011402_17630</name>
</gene>
<name>A0ABQ1VHH4_9RHOB</name>
<accession>A0ABQ1VHH4</accession>
<dbReference type="Proteomes" id="UP000640509">
    <property type="component" value="Unassembled WGS sequence"/>
</dbReference>
<protein>
    <submittedName>
        <fullName evidence="1">Uncharacterized protein</fullName>
    </submittedName>
</protein>
<keyword evidence="2" id="KW-1185">Reference proteome</keyword>
<sequence>MVRADSRPCRKVVRQTDMAGCDPTGAACLQPPCSGQAAAFRERDQGFWSRLPDEGGFGIQQMGADAFRG</sequence>
<comment type="caution">
    <text evidence="1">The sequence shown here is derived from an EMBL/GenBank/DDBJ whole genome shotgun (WGS) entry which is preliminary data.</text>
</comment>
<organism evidence="1 2">
    <name type="scientific">Paracoccus acridae</name>
    <dbReference type="NCBI Taxonomy" id="1795310"/>
    <lineage>
        <taxon>Bacteria</taxon>
        <taxon>Pseudomonadati</taxon>
        <taxon>Pseudomonadota</taxon>
        <taxon>Alphaproteobacteria</taxon>
        <taxon>Rhodobacterales</taxon>
        <taxon>Paracoccaceae</taxon>
        <taxon>Paracoccus</taxon>
    </lineage>
</organism>
<dbReference type="EMBL" id="BMIV01000005">
    <property type="protein sequence ID" value="GGF65960.1"/>
    <property type="molecule type" value="Genomic_DNA"/>
</dbReference>